<dbReference type="InterPro" id="IPR036388">
    <property type="entry name" value="WH-like_DNA-bd_sf"/>
</dbReference>
<feature type="domain" description="F93 winged-helix" evidence="1">
    <location>
        <begin position="11"/>
        <end position="72"/>
    </location>
</feature>
<evidence type="ECO:0000259" key="1">
    <source>
        <dbReference type="Pfam" id="PF22194"/>
    </source>
</evidence>
<evidence type="ECO:0000313" key="2">
    <source>
        <dbReference type="EMBL" id="AAQ94378.1"/>
    </source>
</evidence>
<accession>Q6TDM1</accession>
<dbReference type="KEGG" id="vg:2741785"/>
<name>Q6TDM1_9VIRU</name>
<evidence type="ECO:0000313" key="3">
    <source>
        <dbReference type="Proteomes" id="UP000006814"/>
    </source>
</evidence>
<dbReference type="InterPro" id="IPR036390">
    <property type="entry name" value="WH_DNA-bd_sf"/>
</dbReference>
<dbReference type="GeneID" id="2741785"/>
<keyword evidence="3" id="KW-1185">Reference proteome</keyword>
<dbReference type="SUPFAM" id="SSF46785">
    <property type="entry name" value="Winged helix' DNA-binding domain"/>
    <property type="match status" value="1"/>
</dbReference>
<dbReference type="OrthoDB" id="36215at10239"/>
<sequence>MKSKFLTNHAFVLRAVYINQGCTVNEALKLSSLAPNTFYKTKEELIEDGLITEREEQEGRIKKKRLYLTDKGKTIVRPYSA</sequence>
<dbReference type="InterPro" id="IPR054020">
    <property type="entry name" value="WHD_F93"/>
</dbReference>
<dbReference type="Proteomes" id="UP000006814">
    <property type="component" value="Segment"/>
</dbReference>
<dbReference type="Gene3D" id="1.10.10.10">
    <property type="entry name" value="Winged helix-like DNA-binding domain superfamily/Winged helix DNA-binding domain"/>
    <property type="match status" value="1"/>
</dbReference>
<dbReference type="Pfam" id="PF22194">
    <property type="entry name" value="WHD_F93"/>
    <property type="match status" value="1"/>
</dbReference>
<reference evidence="2 3" key="1">
    <citation type="journal article" date="2004" name="J. Virol.">
        <title>Comparative genomic analysis of hyperthermophilic archaeal Fuselloviridae viruses.</title>
        <authorList>
            <person name="Wiedenheft B."/>
            <person name="Stedman K."/>
            <person name="Roberto F."/>
            <person name="Willits D."/>
            <person name="Gleske A.K."/>
            <person name="Zoeller L."/>
            <person name="Snyder J."/>
            <person name="Douglas T."/>
            <person name="Young M."/>
        </authorList>
    </citation>
    <scope>NUCLEOTIDE SEQUENCE</scope>
</reference>
<dbReference type="EMBL" id="AY423772">
    <property type="protein sequence ID" value="AAQ94378.1"/>
    <property type="molecule type" value="Genomic_DNA"/>
</dbReference>
<dbReference type="RefSeq" id="NP_963981.1">
    <property type="nucleotide sequence ID" value="NC_005361.1"/>
</dbReference>
<proteinExistence type="predicted"/>
<protein>
    <submittedName>
        <fullName evidence="2">ORF E81</fullName>
    </submittedName>
</protein>
<organism evidence="2 3">
    <name type="scientific">Sulfolobus virus Kamchatka 1</name>
    <dbReference type="NCBI Taxonomy" id="248496"/>
    <lineage>
        <taxon>Viruses</taxon>
        <taxon>Viruses incertae sedis</taxon>
        <taxon>Fuselloviridae</taxon>
        <taxon>Alphafusellovirus</taxon>
        <taxon>Alphafusellovirus kamchatkaense</taxon>
        <taxon>Sulfolobus spindle-shaped virus 9</taxon>
    </lineage>
</organism>